<name>A0ABQ0GTG9_9PEZI</name>
<evidence type="ECO:0000313" key="2">
    <source>
        <dbReference type="Proteomes" id="UP001628179"/>
    </source>
</evidence>
<dbReference type="GeneID" id="98181995"/>
<comment type="caution">
    <text evidence="1">The sequence shown here is derived from an EMBL/GenBank/DDBJ whole genome shotgun (WGS) entry which is preliminary data.</text>
</comment>
<reference evidence="1 2" key="1">
    <citation type="submission" date="2024-09" db="EMBL/GenBank/DDBJ databases">
        <title>Itraconazole resistance in Madurella fahalii resulting from another homologue of gene encoding cytochrome P450 14-alpha sterol demethylase (CYP51).</title>
        <authorList>
            <person name="Yoshioka I."/>
            <person name="Fahal A.H."/>
            <person name="Kaneko S."/>
            <person name="Yaguchi T."/>
        </authorList>
    </citation>
    <scope>NUCLEOTIDE SEQUENCE [LARGE SCALE GENOMIC DNA]</scope>
    <source>
        <strain evidence="1 2">IFM 68171</strain>
    </source>
</reference>
<dbReference type="Proteomes" id="UP001628179">
    <property type="component" value="Unassembled WGS sequence"/>
</dbReference>
<accession>A0ABQ0GTG9</accession>
<evidence type="ECO:0000313" key="1">
    <source>
        <dbReference type="EMBL" id="GAB1321043.1"/>
    </source>
</evidence>
<dbReference type="RefSeq" id="XP_070922773.1">
    <property type="nucleotide sequence ID" value="XM_071066672.1"/>
</dbReference>
<proteinExistence type="predicted"/>
<dbReference type="InterPro" id="IPR036770">
    <property type="entry name" value="Ankyrin_rpt-contain_sf"/>
</dbReference>
<keyword evidence="2" id="KW-1185">Reference proteome</keyword>
<evidence type="ECO:0008006" key="3">
    <source>
        <dbReference type="Google" id="ProtNLM"/>
    </source>
</evidence>
<protein>
    <recommendedName>
        <fullName evidence="3">Ankyrin</fullName>
    </recommendedName>
</protein>
<dbReference type="SUPFAM" id="SSF48403">
    <property type="entry name" value="Ankyrin repeat"/>
    <property type="match status" value="1"/>
</dbReference>
<gene>
    <name evidence="1" type="ORF">MFIFM68171_11253</name>
</gene>
<sequence length="220" mass="24192">MRTAVPSLGKKHDFLSLTGATAITRTAGSPATMPRKQGHATFVADMVRKWKRYGIRDWPDHKRMACLRWAIASGSAPTVRTLINAGRLAADPNHYQTEKPAAHWAVKEAKGEIVDVLLEFEDVDPNHQNSSIIDAPPLVCAVKLGKETIFDKILGSERVRADTTDAGGRPLGGRRPWAWILMSKNSSSDSEKVHRRDIVNKRGYSLLSIAVQAGHLGVVR</sequence>
<dbReference type="EMBL" id="BAAFSV010000006">
    <property type="protein sequence ID" value="GAB1321043.1"/>
    <property type="molecule type" value="Genomic_DNA"/>
</dbReference>
<dbReference type="Gene3D" id="1.25.40.20">
    <property type="entry name" value="Ankyrin repeat-containing domain"/>
    <property type="match status" value="1"/>
</dbReference>
<organism evidence="1 2">
    <name type="scientific">Madurella fahalii</name>
    <dbReference type="NCBI Taxonomy" id="1157608"/>
    <lineage>
        <taxon>Eukaryota</taxon>
        <taxon>Fungi</taxon>
        <taxon>Dikarya</taxon>
        <taxon>Ascomycota</taxon>
        <taxon>Pezizomycotina</taxon>
        <taxon>Sordariomycetes</taxon>
        <taxon>Sordariomycetidae</taxon>
        <taxon>Sordariales</taxon>
        <taxon>Sordariales incertae sedis</taxon>
        <taxon>Madurella</taxon>
    </lineage>
</organism>